<dbReference type="HOGENOM" id="CLU_2911624_0_0_2"/>
<evidence type="ECO:0000313" key="2">
    <source>
        <dbReference type="EMBL" id="CAI49594.2"/>
    </source>
</evidence>
<feature type="transmembrane region" description="Helical" evidence="1">
    <location>
        <begin position="36"/>
        <end position="55"/>
    </location>
</feature>
<sequence>MSSLVQDDSTRAATFFAAAFLLTALGGLLIGEFRVGVQWGLGLGAAFAVFAYFFITPAPDE</sequence>
<keyword evidence="1" id="KW-1133">Transmembrane helix</keyword>
<protein>
    <submittedName>
        <fullName evidence="2">Uncharacterized protein</fullName>
    </submittedName>
</protein>
<dbReference type="AlphaFoldDB" id="A0A1U7EWW9"/>
<dbReference type="KEGG" id="nph:NP_3006A"/>
<dbReference type="Proteomes" id="UP000002698">
    <property type="component" value="Chromosome"/>
</dbReference>
<organism evidence="2 3">
    <name type="scientific">Natronomonas pharaonis (strain ATCC 35678 / DSM 2160 / CIP 103997 / JCM 8858 / NBRC 14720 / NCIMB 2260 / Gabara)</name>
    <name type="common">Halobacterium pharaonis</name>
    <dbReference type="NCBI Taxonomy" id="348780"/>
    <lineage>
        <taxon>Archaea</taxon>
        <taxon>Methanobacteriati</taxon>
        <taxon>Methanobacteriota</taxon>
        <taxon>Stenosarchaea group</taxon>
        <taxon>Halobacteria</taxon>
        <taxon>Halobacteriales</taxon>
        <taxon>Natronomonadaceae</taxon>
        <taxon>Natronomonas</taxon>
    </lineage>
</organism>
<evidence type="ECO:0000256" key="1">
    <source>
        <dbReference type="SAM" id="Phobius"/>
    </source>
</evidence>
<dbReference type="STRING" id="348780.NP_3006A"/>
<keyword evidence="1" id="KW-0472">Membrane</keyword>
<keyword evidence="1" id="KW-0812">Transmembrane</keyword>
<dbReference type="eggNOG" id="arCOG15171">
    <property type="taxonomic scope" value="Archaea"/>
</dbReference>
<gene>
    <name evidence="2" type="ordered locus">NP_3006A</name>
</gene>
<evidence type="ECO:0000313" key="3">
    <source>
        <dbReference type="Proteomes" id="UP000002698"/>
    </source>
</evidence>
<dbReference type="EnsemblBacteria" id="CAI49594">
    <property type="protein sequence ID" value="CAI49594"/>
    <property type="gene ID" value="NP_3006A"/>
</dbReference>
<reference evidence="2 3" key="1">
    <citation type="journal article" date="2005" name="Genome Res.">
        <title>Living with two extremes: conclusions from the genome sequence of Natronomonas pharaonis.</title>
        <authorList>
            <person name="Falb M."/>
            <person name="Pfeiffer F."/>
            <person name="Palm P."/>
            <person name="Rodewald K."/>
            <person name="Hickmann V."/>
            <person name="Tittor J."/>
            <person name="Oesterhelt D."/>
        </authorList>
    </citation>
    <scope>NUCLEOTIDE SEQUENCE [LARGE SCALE GENOMIC DNA]</scope>
    <source>
        <strain evidence="3">ATCC 35678 / DSM 2160 / CIP 103997 / JCM 8858 / NBRC 14720 / NCIMB 2260 / Gabara</strain>
    </source>
</reference>
<keyword evidence="3" id="KW-1185">Reference proteome</keyword>
<dbReference type="GeneID" id="3701624"/>
<proteinExistence type="predicted"/>
<accession>A0A1U7EWW9</accession>
<dbReference type="EMBL" id="CR936257">
    <property type="protein sequence ID" value="CAI49594.2"/>
    <property type="molecule type" value="Genomic_DNA"/>
</dbReference>
<feature type="transmembrane region" description="Helical" evidence="1">
    <location>
        <begin position="12"/>
        <end position="30"/>
    </location>
</feature>
<name>A0A1U7EWW9_NATPD</name>
<dbReference type="RefSeq" id="WP_011323218.1">
    <property type="nucleotide sequence ID" value="NC_007426.1"/>
</dbReference>